<keyword evidence="1" id="KW-0732">Signal</keyword>
<reference evidence="3" key="1">
    <citation type="submission" date="2016-11" db="UniProtKB">
        <authorList>
            <consortium name="WormBaseParasite"/>
        </authorList>
    </citation>
    <scope>IDENTIFICATION</scope>
</reference>
<keyword evidence="2" id="KW-1185">Reference proteome</keyword>
<organism evidence="2 3">
    <name type="scientific">Heterorhabditis bacteriophora</name>
    <name type="common">Entomopathogenic nematode worm</name>
    <dbReference type="NCBI Taxonomy" id="37862"/>
    <lineage>
        <taxon>Eukaryota</taxon>
        <taxon>Metazoa</taxon>
        <taxon>Ecdysozoa</taxon>
        <taxon>Nematoda</taxon>
        <taxon>Chromadorea</taxon>
        <taxon>Rhabditida</taxon>
        <taxon>Rhabditina</taxon>
        <taxon>Rhabditomorpha</taxon>
        <taxon>Strongyloidea</taxon>
        <taxon>Heterorhabditidae</taxon>
        <taxon>Heterorhabditis</taxon>
    </lineage>
</organism>
<protein>
    <submittedName>
        <fullName evidence="3">Lipoprotein</fullName>
    </submittedName>
</protein>
<feature type="chain" id="PRO_5009311124" evidence="1">
    <location>
        <begin position="18"/>
        <end position="152"/>
    </location>
</feature>
<accession>A0A1I7XDL4</accession>
<dbReference type="AlphaFoldDB" id="A0A1I7XDL4"/>
<feature type="signal peptide" evidence="1">
    <location>
        <begin position="1"/>
        <end position="17"/>
    </location>
</feature>
<evidence type="ECO:0000313" key="3">
    <source>
        <dbReference type="WBParaSite" id="Hba_15795"/>
    </source>
</evidence>
<name>A0A1I7XDL4_HETBA</name>
<dbReference type="WBParaSite" id="Hba_15795">
    <property type="protein sequence ID" value="Hba_15795"/>
    <property type="gene ID" value="Hba_15795"/>
</dbReference>
<evidence type="ECO:0000313" key="2">
    <source>
        <dbReference type="Proteomes" id="UP000095283"/>
    </source>
</evidence>
<dbReference type="Proteomes" id="UP000095283">
    <property type="component" value="Unplaced"/>
</dbReference>
<proteinExistence type="predicted"/>
<evidence type="ECO:0000256" key="1">
    <source>
        <dbReference type="SAM" id="SignalP"/>
    </source>
</evidence>
<sequence length="152" mass="17505">MKSIQLLGVLICVLVFSQQLPCKITVKFTAKTDKKVKAELVVPSLNIQSEPIIFTGKDQNKDIQINGENCELKPWMIRTFSWEDGKWQAAKNITAKFMGTGWFRCYPVLPEIRYINVRTLLVFTANKTGTLEVINHILNVHSKIQLKYYFKP</sequence>